<dbReference type="EMBL" id="JBBPCC010000009">
    <property type="protein sequence ID" value="MEK8129306.1"/>
    <property type="molecule type" value="Genomic_DNA"/>
</dbReference>
<accession>A0ABU9DKB7</accession>
<keyword evidence="3" id="KW-1185">Reference proteome</keyword>
<dbReference type="Gene3D" id="3.90.640.20">
    <property type="entry name" value="Heat-shock cognate protein, ATPase"/>
    <property type="match status" value="1"/>
</dbReference>
<dbReference type="InterPro" id="IPR032774">
    <property type="entry name" value="WG_beta_rep"/>
</dbReference>
<protein>
    <submittedName>
        <fullName evidence="2">WG repeat-containing protein</fullName>
    </submittedName>
</protein>
<evidence type="ECO:0000259" key="1">
    <source>
        <dbReference type="Pfam" id="PF11738"/>
    </source>
</evidence>
<name>A0ABU9DKB7_9BACL</name>
<evidence type="ECO:0000313" key="2">
    <source>
        <dbReference type="EMBL" id="MEK8129306.1"/>
    </source>
</evidence>
<comment type="caution">
    <text evidence="2">The sequence shown here is derived from an EMBL/GenBank/DDBJ whole genome shotgun (WGS) entry which is preliminary data.</text>
</comment>
<organism evidence="2 3">
    <name type="scientific">Paenibacillus filicis</name>
    <dbReference type="NCBI Taxonomy" id="669464"/>
    <lineage>
        <taxon>Bacteria</taxon>
        <taxon>Bacillati</taxon>
        <taxon>Bacillota</taxon>
        <taxon>Bacilli</taxon>
        <taxon>Bacillales</taxon>
        <taxon>Paenibacillaceae</taxon>
        <taxon>Paenibacillus</taxon>
    </lineage>
</organism>
<dbReference type="SUPFAM" id="SSF69318">
    <property type="entry name" value="Integrin alpha N-terminal domain"/>
    <property type="match status" value="1"/>
</dbReference>
<dbReference type="Pfam" id="PF11738">
    <property type="entry name" value="DUF3298"/>
    <property type="match status" value="1"/>
</dbReference>
<dbReference type="PANTHER" id="PTHR37841:SF1">
    <property type="entry name" value="DUF3298 DOMAIN-CONTAINING PROTEIN"/>
    <property type="match status" value="1"/>
</dbReference>
<sequence>MTDEEQRLIRLVQEHAPEGAVVQMHEESGRPVIITADLDGDGLPEIAGAFKLGSRAYVVVLHNDGRLWTPAAVLEGRGYEVSTMQAAPITHPDRRSLLIGWQVGAIWSDLALYDWTGTGYEDVAPREVTFSYAEAQDMPGGRGKDGVAELALWSHDTGQAYTVEVYRYEQGRLVPAYDVYPYYFRRVIRYYERLVRQYPSAGFYRDSLRDAIGKAGRNAGEDGETGPDLRAVGLFPAAVRTVHGTRFGYINAEGRMVIRPQFEDAQPFQSNGLAVVGSGGHVGAIDTSGQYRIKPLFDTIGDFSEGRAAVIDKEGFKVIDESGQVLTPHAYSYIGTFREGRAVVSDSGSGHYGYLNTAGQVVIPLQYLEAGDFSHGKAVVKVQENLYALIDTSGKRLHTYPYAFVGGLGDGLLPFRQEVEGRYGYIDEAGQVVIKPQYTVALPFSEGRAVVNTAADYKNEYGLIDRRGRAILKPSYNEVRDLGERRYAVGFALDPEKPYIGSVYAIADDHGKFLTQALYVQVADYKKGVASVSDGRRTFFLDRSGKRAAHLPEVEGAGTLTMMGALIQANVDLRIFYLDHSGRVVWRPNTIIDLTPPYRVSELKYKPNKDYLVYYPRVEGMKNQAVERTVNDKLKDLSQVKPVGTGQLESSYTGDFEVGFYRGQLLSLKLEGYNYPFGAAHGMPTRIYAHVDLTTGAFYALKDLFKPGSDYVKVLSDIIGRQIKEDPQYDYVFPDTYKGIAPDQPFYVTEDALHIYFNPYDIAPYVAGFVTFRIPFKEIMPLIATNGSFWRSFHH</sequence>
<dbReference type="PANTHER" id="PTHR37841">
    <property type="entry name" value="GLR2918 PROTEIN"/>
    <property type="match status" value="1"/>
</dbReference>
<feature type="domain" description="DUF3298" evidence="1">
    <location>
        <begin position="702"/>
        <end position="777"/>
    </location>
</feature>
<gene>
    <name evidence="2" type="ORF">WMW72_15475</name>
</gene>
<dbReference type="Pfam" id="PF14903">
    <property type="entry name" value="WG_beta_rep"/>
    <property type="match status" value="5"/>
</dbReference>
<dbReference type="InterPro" id="IPR021729">
    <property type="entry name" value="DUF3298"/>
</dbReference>
<dbReference type="Proteomes" id="UP001469365">
    <property type="component" value="Unassembled WGS sequence"/>
</dbReference>
<dbReference type="InterPro" id="IPR028994">
    <property type="entry name" value="Integrin_alpha_N"/>
</dbReference>
<dbReference type="InterPro" id="IPR037126">
    <property type="entry name" value="PdaC/RsiV-like_sf"/>
</dbReference>
<dbReference type="SUPFAM" id="SSF69360">
    <property type="entry name" value="Cell wall binding repeat"/>
    <property type="match status" value="1"/>
</dbReference>
<reference evidence="2 3" key="1">
    <citation type="submission" date="2024-04" db="EMBL/GenBank/DDBJ databases">
        <title>draft genome sequnece of Paenibacillus filicis.</title>
        <authorList>
            <person name="Kim D.-U."/>
        </authorList>
    </citation>
    <scope>NUCLEOTIDE SEQUENCE [LARGE SCALE GENOMIC DNA]</scope>
    <source>
        <strain evidence="2 3">KACC14197</strain>
    </source>
</reference>
<dbReference type="RefSeq" id="WP_341416407.1">
    <property type="nucleotide sequence ID" value="NZ_JBBPCC010000009.1"/>
</dbReference>
<evidence type="ECO:0000313" key="3">
    <source>
        <dbReference type="Proteomes" id="UP001469365"/>
    </source>
</evidence>
<dbReference type="Gene3D" id="3.30.565.40">
    <property type="entry name" value="Fervidobacterium nodosum Rt17-B1 like"/>
    <property type="match status" value="1"/>
</dbReference>
<proteinExistence type="predicted"/>